<dbReference type="EMBL" id="VUOA01000001">
    <property type="protein sequence ID" value="KAA2244383.1"/>
    <property type="molecule type" value="Genomic_DNA"/>
</dbReference>
<dbReference type="GO" id="GO:0005506">
    <property type="term" value="F:iron ion binding"/>
    <property type="evidence" value="ECO:0007669"/>
    <property type="project" value="UniProtKB-UniRule"/>
</dbReference>
<comment type="catalytic activity">
    <reaction evidence="7">
        <text>4-imidazolone-5-propanoate + H2O = N-formimidoyl-L-glutamate</text>
        <dbReference type="Rhea" id="RHEA:23660"/>
        <dbReference type="ChEBI" id="CHEBI:15377"/>
        <dbReference type="ChEBI" id="CHEBI:58928"/>
        <dbReference type="ChEBI" id="CHEBI:77893"/>
        <dbReference type="EC" id="3.5.2.7"/>
    </reaction>
</comment>
<feature type="binding site" evidence="7">
    <location>
        <position position="141"/>
    </location>
    <ligand>
        <name>4-imidazolone-5-propanoate</name>
        <dbReference type="ChEBI" id="CHEBI:77893"/>
    </ligand>
</feature>
<feature type="binding site" evidence="7">
    <location>
        <position position="69"/>
    </location>
    <ligand>
        <name>Zn(2+)</name>
        <dbReference type="ChEBI" id="CHEBI:29105"/>
    </ligand>
</feature>
<dbReference type="GO" id="GO:0019556">
    <property type="term" value="P:L-histidine catabolic process to glutamate and formamide"/>
    <property type="evidence" value="ECO:0007669"/>
    <property type="project" value="UniProtKB-UniRule"/>
</dbReference>
<keyword evidence="3 7" id="KW-0378">Hydrolase</keyword>
<feature type="binding site" evidence="7">
    <location>
        <position position="237"/>
    </location>
    <ligand>
        <name>Zn(2+)</name>
        <dbReference type="ChEBI" id="CHEBI:29105"/>
    </ligand>
</feature>
<feature type="binding site" evidence="7">
    <location>
        <position position="71"/>
    </location>
    <ligand>
        <name>Zn(2+)</name>
        <dbReference type="ChEBI" id="CHEBI:29105"/>
    </ligand>
</feature>
<dbReference type="SUPFAM" id="SSF51556">
    <property type="entry name" value="Metallo-dependent hydrolases"/>
    <property type="match status" value="1"/>
</dbReference>
<reference evidence="9 10" key="2">
    <citation type="submission" date="2019-09" db="EMBL/GenBank/DDBJ databases">
        <authorList>
            <person name="Jin C."/>
        </authorList>
    </citation>
    <scope>NUCLEOTIDE SEQUENCE [LARGE SCALE GENOMIC DNA]</scope>
    <source>
        <strain evidence="9 10">BN140002</strain>
    </source>
</reference>
<evidence type="ECO:0000256" key="1">
    <source>
        <dbReference type="ARBA" id="ARBA00012864"/>
    </source>
</evidence>
<dbReference type="RefSeq" id="WP_149815039.1">
    <property type="nucleotide sequence ID" value="NZ_VUOA01000001.1"/>
</dbReference>
<proteinExistence type="inferred from homology"/>
<sequence length="397" mass="42205">MKVDRLWRDARLATMTAPDLGIEERGAVAARDGRIVFAGPEAELPAGIVAEETVSCAGRWITPGLVDCHTHLVFAGDRSDEFERRLAGESYADIARGGGGIAASVRATRAASEDDLVAAALPRLDALLAEGVTTVEIKSGYGLDTGTELRQLAAARRLGAERAVTIAPTYLGAHALPPGTDRADYLRRVIAEMIPRVAREGLADAVDAFHETIAFTADETAAVFEAASRHGLRVKLHADQLNDNDGAALAARFQALSADHLEYTNEAGAAAMARAGTTAVILPGAFYVLKETRKPPIEAFRRHGVPMAVATDLNPGTSPIASLRLCAHMACTFFGMTVPEVLLGMTRHAATALGRTDIGVLEPGRWCDLAIWEVARPAEIVARIGPAPLRARVWRGE</sequence>
<organism evidence="9 10">
    <name type="scientific">Salinarimonas soli</name>
    <dbReference type="NCBI Taxonomy" id="1638099"/>
    <lineage>
        <taxon>Bacteria</taxon>
        <taxon>Pseudomonadati</taxon>
        <taxon>Pseudomonadota</taxon>
        <taxon>Alphaproteobacteria</taxon>
        <taxon>Hyphomicrobiales</taxon>
        <taxon>Salinarimonadaceae</taxon>
        <taxon>Salinarimonas</taxon>
    </lineage>
</organism>
<keyword evidence="10" id="KW-1185">Reference proteome</keyword>
<gene>
    <name evidence="7" type="primary">hutI</name>
    <name evidence="9" type="ORF">F0L46_00340</name>
</gene>
<comment type="cofactor">
    <cofactor evidence="7">
        <name>Zn(2+)</name>
        <dbReference type="ChEBI" id="CHEBI:29105"/>
    </cofactor>
    <cofactor evidence="7">
        <name>Fe(3+)</name>
        <dbReference type="ChEBI" id="CHEBI:29034"/>
    </cofactor>
    <text evidence="7">Binds 1 zinc or iron ion per subunit.</text>
</comment>
<keyword evidence="6 7" id="KW-0408">Iron</keyword>
<dbReference type="Gene3D" id="2.30.40.10">
    <property type="entry name" value="Urease, subunit C, domain 1"/>
    <property type="match status" value="1"/>
</dbReference>
<evidence type="ECO:0000259" key="8">
    <source>
        <dbReference type="Pfam" id="PF01979"/>
    </source>
</evidence>
<dbReference type="AlphaFoldDB" id="A0A5B2VX23"/>
<evidence type="ECO:0000313" key="9">
    <source>
        <dbReference type="EMBL" id="KAA2244383.1"/>
    </source>
</evidence>
<dbReference type="PANTHER" id="PTHR42752">
    <property type="entry name" value="IMIDAZOLONEPROPIONASE"/>
    <property type="match status" value="1"/>
</dbReference>
<dbReference type="InterPro" id="IPR005920">
    <property type="entry name" value="HutI"/>
</dbReference>
<dbReference type="GO" id="GO:0050480">
    <property type="term" value="F:imidazolonepropionase activity"/>
    <property type="evidence" value="ECO:0007669"/>
    <property type="project" value="UniProtKB-UniRule"/>
</dbReference>
<dbReference type="InterPro" id="IPR032466">
    <property type="entry name" value="Metal_Hydrolase"/>
</dbReference>
<feature type="domain" description="Amidohydrolase-related" evidence="8">
    <location>
        <begin position="60"/>
        <end position="376"/>
    </location>
</feature>
<dbReference type="Gene3D" id="3.20.20.140">
    <property type="entry name" value="Metal-dependent hydrolases"/>
    <property type="match status" value="1"/>
</dbReference>
<feature type="binding site" evidence="7">
    <location>
        <position position="312"/>
    </location>
    <ligand>
        <name>Fe(3+)</name>
        <dbReference type="ChEBI" id="CHEBI:29034"/>
    </ligand>
</feature>
<keyword evidence="2 7" id="KW-0479">Metal-binding</keyword>
<evidence type="ECO:0000313" key="10">
    <source>
        <dbReference type="Proteomes" id="UP000323142"/>
    </source>
</evidence>
<comment type="function">
    <text evidence="7">Catalyzes the hydrolytic cleavage of the carbon-nitrogen bond in imidazolone-5-propanoate to yield N-formimidoyl-L-glutamate. It is the third step in the universal histidine degradation pathway.</text>
</comment>
<feature type="binding site" evidence="7">
    <location>
        <position position="141"/>
    </location>
    <ligand>
        <name>N-formimidoyl-L-glutamate</name>
        <dbReference type="ChEBI" id="CHEBI:58928"/>
    </ligand>
</feature>
<keyword evidence="7" id="KW-0963">Cytoplasm</keyword>
<feature type="binding site" evidence="7">
    <location>
        <position position="312"/>
    </location>
    <ligand>
        <name>Zn(2+)</name>
        <dbReference type="ChEBI" id="CHEBI:29105"/>
    </ligand>
</feature>
<keyword evidence="4 7" id="KW-0369">Histidine metabolism</keyword>
<evidence type="ECO:0000256" key="5">
    <source>
        <dbReference type="ARBA" id="ARBA00022833"/>
    </source>
</evidence>
<evidence type="ECO:0000256" key="3">
    <source>
        <dbReference type="ARBA" id="ARBA00022801"/>
    </source>
</evidence>
<evidence type="ECO:0000256" key="7">
    <source>
        <dbReference type="HAMAP-Rule" id="MF_00372"/>
    </source>
</evidence>
<feature type="binding site" evidence="7">
    <location>
        <position position="71"/>
    </location>
    <ligand>
        <name>Fe(3+)</name>
        <dbReference type="ChEBI" id="CHEBI:29034"/>
    </ligand>
</feature>
<keyword evidence="5 7" id="KW-0862">Zinc</keyword>
<dbReference type="EC" id="3.5.2.7" evidence="1 7"/>
<comment type="pathway">
    <text evidence="7">Amino-acid degradation; L-histidine degradation into L-glutamate; N-formimidoyl-L-glutamate from L-histidine: step 3/3.</text>
</comment>
<dbReference type="InterPro" id="IPR011059">
    <property type="entry name" value="Metal-dep_hydrolase_composite"/>
</dbReference>
<name>A0A5B2VX23_9HYPH</name>
<dbReference type="GO" id="GO:0019557">
    <property type="term" value="P:L-histidine catabolic process to glutamate and formate"/>
    <property type="evidence" value="ECO:0007669"/>
    <property type="project" value="UniProtKB-UniPathway"/>
</dbReference>
<evidence type="ECO:0000256" key="6">
    <source>
        <dbReference type="ARBA" id="ARBA00023004"/>
    </source>
</evidence>
<dbReference type="Proteomes" id="UP000323142">
    <property type="component" value="Unassembled WGS sequence"/>
</dbReference>
<dbReference type="NCBIfam" id="TIGR01224">
    <property type="entry name" value="hutI"/>
    <property type="match status" value="1"/>
</dbReference>
<feature type="binding site" evidence="7">
    <location>
        <position position="69"/>
    </location>
    <ligand>
        <name>Fe(3+)</name>
        <dbReference type="ChEBI" id="CHEBI:29034"/>
    </ligand>
</feature>
<evidence type="ECO:0000256" key="4">
    <source>
        <dbReference type="ARBA" id="ARBA00022808"/>
    </source>
</evidence>
<dbReference type="GO" id="GO:0008270">
    <property type="term" value="F:zinc ion binding"/>
    <property type="evidence" value="ECO:0007669"/>
    <property type="project" value="UniProtKB-UniRule"/>
</dbReference>
<feature type="binding site" evidence="7">
    <location>
        <position position="314"/>
    </location>
    <ligand>
        <name>N-formimidoyl-L-glutamate</name>
        <dbReference type="ChEBI" id="CHEBI:58928"/>
    </ligand>
</feature>
<accession>A0A5B2VX23</accession>
<feature type="binding site" evidence="7">
    <location>
        <position position="317"/>
    </location>
    <ligand>
        <name>4-imidazolone-5-propanoate</name>
        <dbReference type="ChEBI" id="CHEBI:77893"/>
    </ligand>
</feature>
<comment type="subcellular location">
    <subcellularLocation>
        <location evidence="7">Cytoplasm</location>
    </subcellularLocation>
</comment>
<feature type="binding site" evidence="7">
    <location>
        <position position="240"/>
    </location>
    <ligand>
        <name>4-imidazolone-5-propanoate</name>
        <dbReference type="ChEBI" id="CHEBI:77893"/>
    </ligand>
</feature>
<feature type="binding site" evidence="7">
    <location>
        <position position="237"/>
    </location>
    <ligand>
        <name>Fe(3+)</name>
        <dbReference type="ChEBI" id="CHEBI:29034"/>
    </ligand>
</feature>
<dbReference type="InterPro" id="IPR006680">
    <property type="entry name" value="Amidohydro-rel"/>
</dbReference>
<protein>
    <recommendedName>
        <fullName evidence="1 7">Imidazolonepropionase</fullName>
        <ecNumber evidence="1 7">3.5.2.7</ecNumber>
    </recommendedName>
    <alternativeName>
        <fullName evidence="7">Imidazolone-5-propionate hydrolase</fullName>
    </alternativeName>
</protein>
<feature type="binding site" evidence="7">
    <location>
        <position position="78"/>
    </location>
    <ligand>
        <name>4-imidazolone-5-propanoate</name>
        <dbReference type="ChEBI" id="CHEBI:77893"/>
    </ligand>
</feature>
<dbReference type="SUPFAM" id="SSF51338">
    <property type="entry name" value="Composite domain of metallo-dependent hydrolases"/>
    <property type="match status" value="1"/>
</dbReference>
<comment type="similarity">
    <text evidence="7">Belongs to the metallo-dependent hydrolases superfamily. HutI family.</text>
</comment>
<evidence type="ECO:0000256" key="2">
    <source>
        <dbReference type="ARBA" id="ARBA00022723"/>
    </source>
</evidence>
<dbReference type="GO" id="GO:0005737">
    <property type="term" value="C:cytoplasm"/>
    <property type="evidence" value="ECO:0007669"/>
    <property type="project" value="UniProtKB-SubCell"/>
</dbReference>
<dbReference type="PANTHER" id="PTHR42752:SF1">
    <property type="entry name" value="IMIDAZOLONEPROPIONASE-RELATED"/>
    <property type="match status" value="1"/>
</dbReference>
<dbReference type="FunFam" id="3.20.20.140:FF:000007">
    <property type="entry name" value="Imidazolonepropionase"/>
    <property type="match status" value="1"/>
</dbReference>
<feature type="binding site" evidence="7">
    <location>
        <position position="316"/>
    </location>
    <ligand>
        <name>N-formimidoyl-L-glutamate</name>
        <dbReference type="ChEBI" id="CHEBI:58928"/>
    </ligand>
</feature>
<dbReference type="HAMAP" id="MF_00372">
    <property type="entry name" value="HutI"/>
    <property type="match status" value="1"/>
</dbReference>
<reference evidence="9 10" key="1">
    <citation type="submission" date="2019-09" db="EMBL/GenBank/DDBJ databases">
        <title>Salinarimonas rosea gen. nov., sp. nov., a new member of the a-2 subgroup of the Proteobacteria.</title>
        <authorList>
            <person name="Liu J."/>
        </authorList>
    </citation>
    <scope>NUCLEOTIDE SEQUENCE [LARGE SCALE GENOMIC DNA]</scope>
    <source>
        <strain evidence="9 10">BN140002</strain>
    </source>
</reference>
<dbReference type="UniPathway" id="UPA00379">
    <property type="reaction ID" value="UER00551"/>
</dbReference>
<comment type="caution">
    <text evidence="9">The sequence shown here is derived from an EMBL/GenBank/DDBJ whole genome shotgun (WGS) entry which is preliminary data.</text>
</comment>
<dbReference type="Pfam" id="PF01979">
    <property type="entry name" value="Amidohydro_1"/>
    <property type="match status" value="1"/>
</dbReference>
<feature type="binding site" evidence="7">
    <location>
        <position position="174"/>
    </location>
    <ligand>
        <name>4-imidazolone-5-propanoate</name>
        <dbReference type="ChEBI" id="CHEBI:77893"/>
    </ligand>
</feature>
<dbReference type="OrthoDB" id="9776455at2"/>